<reference evidence="1 2" key="1">
    <citation type="journal article" date="2024" name="Microbiol. Resour. Announc.">
        <title>Genome annotations for the ascomycete fungi Trichoderma harzianum, Trichoderma aggressivum, and Purpureocillium lilacinum.</title>
        <authorList>
            <person name="Beijen E.P.W."/>
            <person name="Ohm R.A."/>
        </authorList>
    </citation>
    <scope>NUCLEOTIDE SEQUENCE [LARGE SCALE GENOMIC DNA]</scope>
    <source>
        <strain evidence="1 2">CBS 150709</strain>
    </source>
</reference>
<accession>A0ABR0CHJ4</accession>
<evidence type="ECO:0000313" key="2">
    <source>
        <dbReference type="Proteomes" id="UP001287286"/>
    </source>
</evidence>
<dbReference type="EMBL" id="JAWRVI010000001">
    <property type="protein sequence ID" value="KAK4095391.1"/>
    <property type="molecule type" value="Genomic_DNA"/>
</dbReference>
<comment type="caution">
    <text evidence="1">The sequence shown here is derived from an EMBL/GenBank/DDBJ whole genome shotgun (WGS) entry which is preliminary data.</text>
</comment>
<gene>
    <name evidence="1" type="ORF">Purlil1_187</name>
</gene>
<evidence type="ECO:0000313" key="1">
    <source>
        <dbReference type="EMBL" id="KAK4095391.1"/>
    </source>
</evidence>
<name>A0ABR0CHJ4_PURLI</name>
<protein>
    <submittedName>
        <fullName evidence="1">Uncharacterized protein</fullName>
    </submittedName>
</protein>
<organism evidence="1 2">
    <name type="scientific">Purpureocillium lilacinum</name>
    <name type="common">Paecilomyces lilacinus</name>
    <dbReference type="NCBI Taxonomy" id="33203"/>
    <lineage>
        <taxon>Eukaryota</taxon>
        <taxon>Fungi</taxon>
        <taxon>Dikarya</taxon>
        <taxon>Ascomycota</taxon>
        <taxon>Pezizomycotina</taxon>
        <taxon>Sordariomycetes</taxon>
        <taxon>Hypocreomycetidae</taxon>
        <taxon>Hypocreales</taxon>
        <taxon>Ophiocordycipitaceae</taxon>
        <taxon>Purpureocillium</taxon>
    </lineage>
</organism>
<keyword evidence="2" id="KW-1185">Reference proteome</keyword>
<proteinExistence type="predicted"/>
<dbReference type="Proteomes" id="UP001287286">
    <property type="component" value="Unassembled WGS sequence"/>
</dbReference>
<sequence length="260" mass="28762">MELGVSASHPASPVLEQSQEILEGRCQPPEIRHRPTWSSCLCQAKSTASTTRSVALPSLALRFMLLLSSGQSRMFNLMRYVRRYTPHTADDATWGPRAMTDAGLCCVVTAGPAPRRLPTKKVCAPQKTSSDDSPSPYIVPLLHAYKGRRGQRPGSFGGQSQGERFALVDEVTAGDVGDNAKRISWHSSKPHVFRNIEKFASLRNLLVLQTRPIYTIPYLLCMVSGMKRRGAEQRRLITQHEPKSWHKVGGELDDLKANAG</sequence>